<protein>
    <submittedName>
        <fullName evidence="1">DUF488 family protein</fullName>
    </submittedName>
</protein>
<dbReference type="GeneID" id="91107556"/>
<accession>A0AAU8C8V9</accession>
<dbReference type="AlphaFoldDB" id="A0AAU8C8V9"/>
<dbReference type="RefSeq" id="WP_353633213.1">
    <property type="nucleotide sequence ID" value="NZ_CP159203.1"/>
</dbReference>
<organism evidence="1">
    <name type="scientific">Halobacterium sp. NMX12-1</name>
    <dbReference type="NCBI Taxonomy" id="3166650"/>
    <lineage>
        <taxon>Archaea</taxon>
        <taxon>Methanobacteriati</taxon>
        <taxon>Methanobacteriota</taxon>
        <taxon>Stenosarchaea group</taxon>
        <taxon>Halobacteria</taxon>
        <taxon>Halobacteriales</taxon>
        <taxon>Halobacteriaceae</taxon>
        <taxon>Halobacterium</taxon>
    </lineage>
</organism>
<keyword evidence="1" id="KW-0614">Plasmid</keyword>
<dbReference type="Pfam" id="PF22752">
    <property type="entry name" value="DUF488-N3i"/>
    <property type="match status" value="1"/>
</dbReference>
<dbReference type="InterPro" id="IPR052552">
    <property type="entry name" value="YeaO-like"/>
</dbReference>
<dbReference type="PANTHER" id="PTHR36849">
    <property type="entry name" value="CYTOPLASMIC PROTEIN-RELATED"/>
    <property type="match status" value="1"/>
</dbReference>
<proteinExistence type="predicted"/>
<sequence length="119" mass="13916">MPVRTRRVYEAPRPEDGTRVLVDRLWPRGVSKEDAQLDDWLQDVAPSDELREWFDHDPGRFDSFADRYRRELDDSPELIDNLLEYAECGTLTLVYAAADEDHNNAVVLADYLRDHLPEE</sequence>
<name>A0AAU8C8V9_9EURY</name>
<dbReference type="PANTHER" id="PTHR36849:SF1">
    <property type="entry name" value="CYTOPLASMIC PROTEIN"/>
    <property type="match status" value="1"/>
</dbReference>
<gene>
    <name evidence="1" type="ORF">ABSL23_00360</name>
</gene>
<reference evidence="1" key="1">
    <citation type="submission" date="2024-06" db="EMBL/GenBank/DDBJ databases">
        <title>Genome Sequence of an extremely halophilic archaeon isolated from Permian era halite, Salado Formation, Carlsbad, New Mexico: Halobacterium sp. strain NMX12-1.</title>
        <authorList>
            <person name="Sotoa L."/>
            <person name="DasSarma P."/>
            <person name="Anton B.P."/>
            <person name="Vincze T."/>
            <person name="Verma I."/>
            <person name="Eralp B."/>
            <person name="Powers D.W."/>
            <person name="Dozier B.L."/>
            <person name="Roberts R.J."/>
            <person name="DasSarma S."/>
        </authorList>
    </citation>
    <scope>NUCLEOTIDE SEQUENCE</scope>
    <source>
        <strain evidence="1">NMX12-1</strain>
        <plasmid evidence="1">pNMX12-1_234</plasmid>
    </source>
</reference>
<dbReference type="EMBL" id="CP159203">
    <property type="protein sequence ID" value="XCF15098.1"/>
    <property type="molecule type" value="Genomic_DNA"/>
</dbReference>
<dbReference type="KEGG" id="hanx:ABSL23_00360"/>
<geneLocation type="plasmid" evidence="1">
    <name>pNMX12-1_234</name>
</geneLocation>
<evidence type="ECO:0000313" key="1">
    <source>
        <dbReference type="EMBL" id="XCF15098.1"/>
    </source>
</evidence>